<keyword evidence="2" id="KW-1185">Reference proteome</keyword>
<organism evidence="1 2">
    <name type="scientific">Chromobacterium amazonense</name>
    <dbReference type="NCBI Taxonomy" id="1382803"/>
    <lineage>
        <taxon>Bacteria</taxon>
        <taxon>Pseudomonadati</taxon>
        <taxon>Pseudomonadota</taxon>
        <taxon>Betaproteobacteria</taxon>
        <taxon>Neisseriales</taxon>
        <taxon>Chromobacteriaceae</taxon>
        <taxon>Chromobacterium</taxon>
    </lineage>
</organism>
<dbReference type="Proteomes" id="UP001224516">
    <property type="component" value="Unassembled WGS sequence"/>
</dbReference>
<reference evidence="1 2" key="1">
    <citation type="submission" date="2023-12" db="EMBL/GenBank/DDBJ databases">
        <title>Evaluation and characterization of a potential secondary metabolite violacein from indigenous Chromobacterium amazonense SAM215.</title>
        <authorList>
            <person name="Tarafdar M.R."/>
            <person name="Abedin S.M."/>
            <person name="Atiqua A."/>
            <person name="Saha A."/>
            <person name="Khan S.N."/>
        </authorList>
    </citation>
    <scope>NUCLEOTIDE SEQUENCE [LARGE SCALE GENOMIC DNA]</scope>
    <source>
        <strain evidence="1 2">SAM215</strain>
    </source>
</reference>
<gene>
    <name evidence="1" type="ORF">QCL97_016545</name>
</gene>
<name>A0ABU8V667_9NEIS</name>
<proteinExistence type="predicted"/>
<comment type="caution">
    <text evidence="1">The sequence shown here is derived from an EMBL/GenBank/DDBJ whole genome shotgun (WGS) entry which is preliminary data.</text>
</comment>
<protein>
    <submittedName>
        <fullName evidence="1">Uncharacterized protein</fullName>
    </submittedName>
</protein>
<dbReference type="EMBL" id="JAVFJF020000043">
    <property type="protein sequence ID" value="MEJ8676342.1"/>
    <property type="molecule type" value="Genomic_DNA"/>
</dbReference>
<dbReference type="RefSeq" id="WP_307909910.1">
    <property type="nucleotide sequence ID" value="NZ_JAVFJF020000043.1"/>
</dbReference>
<accession>A0ABU8V667</accession>
<evidence type="ECO:0000313" key="1">
    <source>
        <dbReference type="EMBL" id="MEJ8676342.1"/>
    </source>
</evidence>
<evidence type="ECO:0000313" key="2">
    <source>
        <dbReference type="Proteomes" id="UP001224516"/>
    </source>
</evidence>
<sequence length="127" mass="13463">MTPAAAGHKIACAPHGAFSTRTIMHTIKPRNPLACAPILKKGGAHAASRSGQRHAQKQALWAELQDWNEWDDHPLAASQGEAGAEEAFLANAAAKATGHPEDGLLLLRAGMITIPHNAFTLGDMRCQ</sequence>